<dbReference type="EMBL" id="HBHX01055215">
    <property type="protein sequence ID" value="CAE0134875.1"/>
    <property type="molecule type" value="Transcribed_RNA"/>
</dbReference>
<proteinExistence type="predicted"/>
<feature type="compositionally biased region" description="Acidic residues" evidence="1">
    <location>
        <begin position="67"/>
        <end position="80"/>
    </location>
</feature>
<accession>A0A6T9KZC4</accession>
<dbReference type="GO" id="GO:0003676">
    <property type="term" value="F:nucleic acid binding"/>
    <property type="evidence" value="ECO:0007669"/>
    <property type="project" value="InterPro"/>
</dbReference>
<evidence type="ECO:0000259" key="2">
    <source>
        <dbReference type="PROSITE" id="PS50174"/>
    </source>
</evidence>
<protein>
    <recommendedName>
        <fullName evidence="2">G-patch domain-containing protein</fullName>
    </recommendedName>
</protein>
<dbReference type="EMBL" id="HBHX01055214">
    <property type="protein sequence ID" value="CAE0134873.1"/>
    <property type="molecule type" value="Transcribed_RNA"/>
</dbReference>
<feature type="compositionally biased region" description="Basic and acidic residues" evidence="1">
    <location>
        <begin position="39"/>
        <end position="56"/>
    </location>
</feature>
<feature type="compositionally biased region" description="Pro residues" evidence="1">
    <location>
        <begin position="397"/>
        <end position="407"/>
    </location>
</feature>
<dbReference type="InterPro" id="IPR000467">
    <property type="entry name" value="G_patch_dom"/>
</dbReference>
<feature type="region of interest" description="Disordered" evidence="1">
    <location>
        <begin position="384"/>
        <end position="439"/>
    </location>
</feature>
<dbReference type="AlphaFoldDB" id="A0A6T9KZC4"/>
<feature type="region of interest" description="Disordered" evidence="1">
    <location>
        <begin position="158"/>
        <end position="241"/>
    </location>
</feature>
<name>A0A6T9KZC4_9EUKA</name>
<feature type="compositionally biased region" description="Pro residues" evidence="1">
    <location>
        <begin position="202"/>
        <end position="218"/>
    </location>
</feature>
<evidence type="ECO:0000256" key="1">
    <source>
        <dbReference type="SAM" id="MobiDB-lite"/>
    </source>
</evidence>
<dbReference type="PROSITE" id="PS50174">
    <property type="entry name" value="G_PATCH"/>
    <property type="match status" value="1"/>
</dbReference>
<sequence length="489" mass="51196">MGFGAAAAPEASADASTATTNANMQGREAAQMAAQAASKDGKARDFSFLVTDDKQDSGPNLSMLDGSDSDSDSGSDEGEDGKEAGEGGEFEAGSAIDQLLWRQKAVSGMESRRPGESVQQFFARRMAGFRMLKAEAGSHDAKQLENEVDVAIMNANTQWHWGQGDPDADLSDDDGEAPRMLEAPAEQLQLEYKPLEAAEGEPPLPDAPPPPPPPPPPGETALAVYGGGGAGPSGALVAYDPDAPQKRKRLIVGSEGIRAMGALVPKPEKDALSNAKLRPVESGRGLALLEKMGWKKGQGLGREGTGTTVPVEAAIKVDQGGLKSDEERYGASVTPFSADGPSLQNTNFTVDANSMLGAAKSSMDSEFSSITTKTKSIQQINEENRRAASGTAQPLPNVAPPITPAAAPPAAAQPAPPRPAAPPRAPMLGGMPPPGFPPNPYAYGMPPPMPYMQPGFMPMPQMQMRPGMYPPYGMPMPGMMPPAPWSWQQ</sequence>
<evidence type="ECO:0000313" key="6">
    <source>
        <dbReference type="EMBL" id="CAE0134879.1"/>
    </source>
</evidence>
<dbReference type="EMBL" id="HBHX01055217">
    <property type="protein sequence ID" value="CAE0134879.1"/>
    <property type="molecule type" value="Transcribed_RNA"/>
</dbReference>
<feature type="compositionally biased region" description="Pro residues" evidence="1">
    <location>
        <begin position="414"/>
        <end position="439"/>
    </location>
</feature>
<evidence type="ECO:0000313" key="3">
    <source>
        <dbReference type="EMBL" id="CAE0134873.1"/>
    </source>
</evidence>
<feature type="region of interest" description="Disordered" evidence="1">
    <location>
        <begin position="1"/>
        <end position="96"/>
    </location>
</feature>
<dbReference type="Pfam" id="PF01585">
    <property type="entry name" value="G-patch"/>
    <property type="match status" value="1"/>
</dbReference>
<feature type="compositionally biased region" description="Acidic residues" evidence="1">
    <location>
        <begin position="166"/>
        <end position="175"/>
    </location>
</feature>
<dbReference type="EMBL" id="HBHX01055216">
    <property type="protein sequence ID" value="CAE0134877.1"/>
    <property type="molecule type" value="Transcribed_RNA"/>
</dbReference>
<gene>
    <name evidence="3" type="ORF">HERI1096_LOCUS30412</name>
    <name evidence="4" type="ORF">HERI1096_LOCUS30413</name>
    <name evidence="5" type="ORF">HERI1096_LOCUS30414</name>
    <name evidence="6" type="ORF">HERI1096_LOCUS30415</name>
</gene>
<feature type="domain" description="G-patch" evidence="2">
    <location>
        <begin position="281"/>
        <end position="327"/>
    </location>
</feature>
<reference evidence="3" key="1">
    <citation type="submission" date="2021-01" db="EMBL/GenBank/DDBJ databases">
        <authorList>
            <person name="Corre E."/>
            <person name="Pelletier E."/>
            <person name="Niang G."/>
            <person name="Scheremetjew M."/>
            <person name="Finn R."/>
            <person name="Kale V."/>
            <person name="Holt S."/>
            <person name="Cochrane G."/>
            <person name="Meng A."/>
            <person name="Brown T."/>
            <person name="Cohen L."/>
        </authorList>
    </citation>
    <scope>NUCLEOTIDE SEQUENCE</scope>
    <source>
        <strain evidence="3">CCMP281</strain>
    </source>
</reference>
<dbReference type="SMART" id="SM00443">
    <property type="entry name" value="G_patch"/>
    <property type="match status" value="1"/>
</dbReference>
<feature type="compositionally biased region" description="Low complexity" evidence="1">
    <location>
        <begin position="1"/>
        <end position="37"/>
    </location>
</feature>
<evidence type="ECO:0000313" key="5">
    <source>
        <dbReference type="EMBL" id="CAE0134877.1"/>
    </source>
</evidence>
<organism evidence="3">
    <name type="scientific">Haptolina ericina</name>
    <dbReference type="NCBI Taxonomy" id="156174"/>
    <lineage>
        <taxon>Eukaryota</taxon>
        <taxon>Haptista</taxon>
        <taxon>Haptophyta</taxon>
        <taxon>Prymnesiophyceae</taxon>
        <taxon>Prymnesiales</taxon>
        <taxon>Prymnesiaceae</taxon>
        <taxon>Haptolina</taxon>
    </lineage>
</organism>
<evidence type="ECO:0000313" key="4">
    <source>
        <dbReference type="EMBL" id="CAE0134875.1"/>
    </source>
</evidence>
<feature type="region of interest" description="Disordered" evidence="1">
    <location>
        <begin position="318"/>
        <end position="344"/>
    </location>
</feature>